<feature type="transmembrane region" description="Helical" evidence="6">
    <location>
        <begin position="143"/>
        <end position="163"/>
    </location>
</feature>
<evidence type="ECO:0000256" key="6">
    <source>
        <dbReference type="SAM" id="Phobius"/>
    </source>
</evidence>
<feature type="transmembrane region" description="Helical" evidence="6">
    <location>
        <begin position="295"/>
        <end position="316"/>
    </location>
</feature>
<dbReference type="GO" id="GO:0022857">
    <property type="term" value="F:transmembrane transporter activity"/>
    <property type="evidence" value="ECO:0007669"/>
    <property type="project" value="InterPro"/>
</dbReference>
<dbReference type="InterPro" id="IPR020846">
    <property type="entry name" value="MFS_dom"/>
</dbReference>
<feature type="transmembrane region" description="Helical" evidence="6">
    <location>
        <begin position="85"/>
        <end position="106"/>
    </location>
</feature>
<protein>
    <submittedName>
        <fullName evidence="8">Putative efflux pump antibiotic resistance protein</fullName>
    </submittedName>
</protein>
<dbReference type="Gene3D" id="1.20.1250.20">
    <property type="entry name" value="MFS general substrate transporter like domains"/>
    <property type="match status" value="1"/>
</dbReference>
<dbReference type="CDD" id="cd17502">
    <property type="entry name" value="MFS_Azr1_MDR_like"/>
    <property type="match status" value="1"/>
</dbReference>
<keyword evidence="4 6" id="KW-0472">Membrane</keyword>
<dbReference type="InterPro" id="IPR011701">
    <property type="entry name" value="MFS"/>
</dbReference>
<dbReference type="EMBL" id="KZ613938">
    <property type="protein sequence ID" value="PMD47912.1"/>
    <property type="molecule type" value="Genomic_DNA"/>
</dbReference>
<dbReference type="AlphaFoldDB" id="A0A2J6SAZ1"/>
<accession>A0A2J6SAZ1</accession>
<evidence type="ECO:0000313" key="8">
    <source>
        <dbReference type="EMBL" id="PMD47912.1"/>
    </source>
</evidence>
<dbReference type="PROSITE" id="PS50850">
    <property type="entry name" value="MFS"/>
    <property type="match status" value="1"/>
</dbReference>
<feature type="transmembrane region" description="Helical" evidence="6">
    <location>
        <begin position="328"/>
        <end position="350"/>
    </location>
</feature>
<keyword evidence="9" id="KW-1185">Reference proteome</keyword>
<sequence length="538" mass="58314">MSLDRTIIGTAIPKITDEFNSLDDIGWYGSAFMLTTCCFQLLWGKVYTFYPPKYVFLGLITLFEVGSAICGATPNSMALILGRAIAGMGSAGIVSGAIVLMVSAVPLPKRPLYNGFFSAVLGTSSVVGPLLGGAFTSNVSWRWCFYINLPIGGLAMLVILIALKPSPPVAPGLTIRQQLAKLDLLGELKYAWSNWREVFLFVLFGFCLIAFIVTEIFTQETATIKIRVIKNRSVISAMWYMFCLASTMLTLIYYLPLWLQAIKGKSAINSGIDTLPLVVSLVVGSTMSGQLVGRLGYYTPFTMASSCLMPIGAGLISTFKVDTSTGTWIGYQIILGFGIGLGLQHGPIAVQTVIEPKDVPMGISLVFFCQQLGGAIFVSVGQNVFNTKLISGLTSISKHLDPHMIVNTGATALRNIVPAGDLPEVLVRYNEALKLVFIVAVIMASLSALGSFTLEWRSVKGQASMIGIYNAARELREGHNRVILLMWVSAQGISSGEKAKKAADYHRNNSVTPNPQLSTQQKQRDKTTRRCLKGWGNT</sequence>
<name>A0A2J6SAZ1_HYAVF</name>
<feature type="transmembrane region" description="Helical" evidence="6">
    <location>
        <begin position="198"/>
        <end position="217"/>
    </location>
</feature>
<dbReference type="SUPFAM" id="SSF103473">
    <property type="entry name" value="MFS general substrate transporter"/>
    <property type="match status" value="1"/>
</dbReference>
<feature type="transmembrane region" description="Helical" evidence="6">
    <location>
        <begin position="237"/>
        <end position="255"/>
    </location>
</feature>
<dbReference type="Proteomes" id="UP000235786">
    <property type="component" value="Unassembled WGS sequence"/>
</dbReference>
<keyword evidence="3 6" id="KW-1133">Transmembrane helix</keyword>
<dbReference type="Pfam" id="PF07690">
    <property type="entry name" value="MFS_1"/>
    <property type="match status" value="1"/>
</dbReference>
<feature type="compositionally biased region" description="Polar residues" evidence="5">
    <location>
        <begin position="508"/>
        <end position="521"/>
    </location>
</feature>
<evidence type="ECO:0000313" key="9">
    <source>
        <dbReference type="Proteomes" id="UP000235786"/>
    </source>
</evidence>
<feature type="transmembrane region" description="Helical" evidence="6">
    <location>
        <begin position="25"/>
        <end position="43"/>
    </location>
</feature>
<feature type="domain" description="Major facilitator superfamily (MFS) profile" evidence="7">
    <location>
        <begin position="1"/>
        <end position="459"/>
    </location>
</feature>
<evidence type="ECO:0000256" key="1">
    <source>
        <dbReference type="ARBA" id="ARBA00004141"/>
    </source>
</evidence>
<gene>
    <name evidence="8" type="ORF">L207DRAFT_576672</name>
</gene>
<evidence type="ECO:0000256" key="2">
    <source>
        <dbReference type="ARBA" id="ARBA00022692"/>
    </source>
</evidence>
<dbReference type="FunFam" id="1.20.1250.20:FF:000196">
    <property type="entry name" value="MFS toxin efflux pump (AflT)"/>
    <property type="match status" value="1"/>
</dbReference>
<dbReference type="InterPro" id="IPR036259">
    <property type="entry name" value="MFS_trans_sf"/>
</dbReference>
<evidence type="ECO:0000259" key="7">
    <source>
        <dbReference type="PROSITE" id="PS50850"/>
    </source>
</evidence>
<feature type="transmembrane region" description="Helical" evidence="6">
    <location>
        <begin position="55"/>
        <end position="73"/>
    </location>
</feature>
<feature type="transmembrane region" description="Helical" evidence="6">
    <location>
        <begin position="432"/>
        <end position="454"/>
    </location>
</feature>
<dbReference type="PANTHER" id="PTHR23501:SF201">
    <property type="entry name" value="MFS AFLATOXIN EFFLUX PUMP"/>
    <property type="match status" value="1"/>
</dbReference>
<evidence type="ECO:0000256" key="4">
    <source>
        <dbReference type="ARBA" id="ARBA00023136"/>
    </source>
</evidence>
<feature type="region of interest" description="Disordered" evidence="5">
    <location>
        <begin position="499"/>
        <end position="538"/>
    </location>
</feature>
<dbReference type="OrthoDB" id="10021397at2759"/>
<evidence type="ECO:0000256" key="3">
    <source>
        <dbReference type="ARBA" id="ARBA00022989"/>
    </source>
</evidence>
<proteinExistence type="predicted"/>
<keyword evidence="2 6" id="KW-0812">Transmembrane</keyword>
<feature type="transmembrane region" description="Helical" evidence="6">
    <location>
        <begin position="362"/>
        <end position="385"/>
    </location>
</feature>
<organism evidence="8 9">
    <name type="scientific">Hyaloscypha variabilis (strain UAMH 11265 / GT02V1 / F)</name>
    <name type="common">Meliniomyces variabilis</name>
    <dbReference type="NCBI Taxonomy" id="1149755"/>
    <lineage>
        <taxon>Eukaryota</taxon>
        <taxon>Fungi</taxon>
        <taxon>Dikarya</taxon>
        <taxon>Ascomycota</taxon>
        <taxon>Pezizomycotina</taxon>
        <taxon>Leotiomycetes</taxon>
        <taxon>Helotiales</taxon>
        <taxon>Hyaloscyphaceae</taxon>
        <taxon>Hyaloscypha</taxon>
        <taxon>Hyaloscypha variabilis</taxon>
    </lineage>
</organism>
<reference evidence="8 9" key="1">
    <citation type="submission" date="2016-04" db="EMBL/GenBank/DDBJ databases">
        <title>A degradative enzymes factory behind the ericoid mycorrhizal symbiosis.</title>
        <authorList>
            <consortium name="DOE Joint Genome Institute"/>
            <person name="Martino E."/>
            <person name="Morin E."/>
            <person name="Grelet G."/>
            <person name="Kuo A."/>
            <person name="Kohler A."/>
            <person name="Daghino S."/>
            <person name="Barry K."/>
            <person name="Choi C."/>
            <person name="Cichocki N."/>
            <person name="Clum A."/>
            <person name="Copeland A."/>
            <person name="Hainaut M."/>
            <person name="Haridas S."/>
            <person name="Labutti K."/>
            <person name="Lindquist E."/>
            <person name="Lipzen A."/>
            <person name="Khouja H.-R."/>
            <person name="Murat C."/>
            <person name="Ohm R."/>
            <person name="Olson A."/>
            <person name="Spatafora J."/>
            <person name="Veneault-Fourrey C."/>
            <person name="Henrissat B."/>
            <person name="Grigoriev I."/>
            <person name="Martin F."/>
            <person name="Perotto S."/>
        </authorList>
    </citation>
    <scope>NUCLEOTIDE SEQUENCE [LARGE SCALE GENOMIC DNA]</scope>
    <source>
        <strain evidence="8 9">F</strain>
    </source>
</reference>
<evidence type="ECO:0000256" key="5">
    <source>
        <dbReference type="SAM" id="MobiDB-lite"/>
    </source>
</evidence>
<comment type="subcellular location">
    <subcellularLocation>
        <location evidence="1">Membrane</location>
        <topology evidence="1">Multi-pass membrane protein</topology>
    </subcellularLocation>
</comment>
<dbReference type="PANTHER" id="PTHR23501">
    <property type="entry name" value="MAJOR FACILITATOR SUPERFAMILY"/>
    <property type="match status" value="1"/>
</dbReference>
<feature type="transmembrane region" description="Helical" evidence="6">
    <location>
        <begin position="112"/>
        <end position="131"/>
    </location>
</feature>
<dbReference type="GO" id="GO:0005886">
    <property type="term" value="C:plasma membrane"/>
    <property type="evidence" value="ECO:0007669"/>
    <property type="project" value="TreeGrafter"/>
</dbReference>